<dbReference type="GO" id="GO:0008168">
    <property type="term" value="F:methyltransferase activity"/>
    <property type="evidence" value="ECO:0007669"/>
    <property type="project" value="UniProtKB-KW"/>
</dbReference>
<keyword evidence="12" id="KW-1185">Reference proteome</keyword>
<dbReference type="PROSITE" id="PS00374">
    <property type="entry name" value="MGMT"/>
    <property type="match status" value="1"/>
</dbReference>
<dbReference type="InterPro" id="IPR036217">
    <property type="entry name" value="MethylDNA_cys_MeTrfase_DNAb"/>
</dbReference>
<evidence type="ECO:0000256" key="3">
    <source>
        <dbReference type="ARBA" id="ARBA00022603"/>
    </source>
</evidence>
<dbReference type="SUPFAM" id="SSF46767">
    <property type="entry name" value="Methylated DNA-protein cysteine methyltransferase, C-terminal domain"/>
    <property type="match status" value="1"/>
</dbReference>
<evidence type="ECO:0000259" key="9">
    <source>
        <dbReference type="Pfam" id="PF01035"/>
    </source>
</evidence>
<keyword evidence="4 8" id="KW-0808">Transferase</keyword>
<evidence type="ECO:0000313" key="11">
    <source>
        <dbReference type="EMBL" id="BCZ17114.1"/>
    </source>
</evidence>
<protein>
    <recommendedName>
        <fullName evidence="8">Methylated-DNA--protein-cysteine methyltransferase</fullName>
        <ecNumber evidence="8">2.1.1.63</ecNumber>
    </recommendedName>
    <alternativeName>
        <fullName evidence="8">6-O-methylguanine-DNA methyltransferase</fullName>
        <shortName evidence="8">MGMT</shortName>
    </alternativeName>
    <alternativeName>
        <fullName evidence="8">O-6-methylguanine-DNA-alkyltransferase</fullName>
    </alternativeName>
</protein>
<evidence type="ECO:0000313" key="12">
    <source>
        <dbReference type="Proteomes" id="UP000826775"/>
    </source>
</evidence>
<comment type="subcellular location">
    <subcellularLocation>
        <location evidence="8">Cytoplasm</location>
    </subcellularLocation>
</comment>
<name>A0ABM7S994_9HELI</name>
<sequence length="161" mass="17573">MILAFLKPPKSFPSPYLALRTDSKGLVSLDFVKGMPSVPEQSVPKPDALMQAMLESLESYFSGELKTFDLPLSLHASPFSLQVWRALQNIPYGATRTYQEIAHALNNPKACRAVGNANHNNPCPIIIPCHRVILKGGGLGGYGGGVAIKEWLLRHEQGYST</sequence>
<comment type="function">
    <text evidence="8">Involved in the cellular defense against the biological effects of O6-methylguanine (O6-MeG) and O4-methylthymine (O4-MeT) in DNA. Repairs the methylated nucleobase in DNA by stoichiometrically transferring the methyl group to a cysteine residue in the enzyme. This is a suicide reaction: the enzyme is irreversibly inactivated.</text>
</comment>
<organism evidence="11 12">
    <name type="scientific">Helicobacter gastrocanis</name>
    <dbReference type="NCBI Taxonomy" id="2849641"/>
    <lineage>
        <taxon>Bacteria</taxon>
        <taxon>Pseudomonadati</taxon>
        <taxon>Campylobacterota</taxon>
        <taxon>Epsilonproteobacteria</taxon>
        <taxon>Campylobacterales</taxon>
        <taxon>Helicobacteraceae</taxon>
        <taxon>Helicobacter</taxon>
    </lineage>
</organism>
<dbReference type="PANTHER" id="PTHR10815">
    <property type="entry name" value="METHYLATED-DNA--PROTEIN-CYSTEINE METHYLTRANSFERASE"/>
    <property type="match status" value="1"/>
</dbReference>
<dbReference type="SUPFAM" id="SSF53155">
    <property type="entry name" value="Methylated DNA-protein cysteine methyltransferase domain"/>
    <property type="match status" value="1"/>
</dbReference>
<keyword evidence="6 8" id="KW-0234">DNA repair</keyword>
<dbReference type="GO" id="GO:0032259">
    <property type="term" value="P:methylation"/>
    <property type="evidence" value="ECO:0007669"/>
    <property type="project" value="UniProtKB-KW"/>
</dbReference>
<keyword evidence="3 8" id="KW-0489">Methyltransferase</keyword>
<dbReference type="Proteomes" id="UP000826775">
    <property type="component" value="Chromosome"/>
</dbReference>
<dbReference type="Pfam" id="PF02870">
    <property type="entry name" value="Methyltransf_1N"/>
    <property type="match status" value="1"/>
</dbReference>
<dbReference type="EC" id="2.1.1.63" evidence="8"/>
<accession>A0ABM7S994</accession>
<dbReference type="InterPro" id="IPR036631">
    <property type="entry name" value="MGMT_N_sf"/>
</dbReference>
<keyword evidence="5 8" id="KW-0227">DNA damage</keyword>
<evidence type="ECO:0000256" key="1">
    <source>
        <dbReference type="ARBA" id="ARBA00001286"/>
    </source>
</evidence>
<evidence type="ECO:0000256" key="7">
    <source>
        <dbReference type="ARBA" id="ARBA00049348"/>
    </source>
</evidence>
<evidence type="ECO:0000256" key="8">
    <source>
        <dbReference type="HAMAP-Rule" id="MF_00772"/>
    </source>
</evidence>
<dbReference type="PANTHER" id="PTHR10815:SF13">
    <property type="entry name" value="METHYLATED-DNA--PROTEIN-CYSTEINE METHYLTRANSFERASE"/>
    <property type="match status" value="1"/>
</dbReference>
<dbReference type="InterPro" id="IPR014048">
    <property type="entry name" value="MethylDNA_cys_MeTrfase_DNA-bd"/>
</dbReference>
<dbReference type="Pfam" id="PF01035">
    <property type="entry name" value="DNA_binding_1"/>
    <property type="match status" value="1"/>
</dbReference>
<gene>
    <name evidence="11" type="primary">ogt</name>
    <name evidence="11" type="ORF">NHP190003_03960</name>
</gene>
<proteinExistence type="inferred from homology"/>
<comment type="catalytic activity">
    <reaction evidence="7 8">
        <text>a 6-O-methyl-2'-deoxyguanosine in DNA + L-cysteinyl-[protein] = S-methyl-L-cysteinyl-[protein] + a 2'-deoxyguanosine in DNA</text>
        <dbReference type="Rhea" id="RHEA:24000"/>
        <dbReference type="Rhea" id="RHEA-COMP:10131"/>
        <dbReference type="Rhea" id="RHEA-COMP:10132"/>
        <dbReference type="Rhea" id="RHEA-COMP:11367"/>
        <dbReference type="Rhea" id="RHEA-COMP:11368"/>
        <dbReference type="ChEBI" id="CHEBI:29950"/>
        <dbReference type="ChEBI" id="CHEBI:82612"/>
        <dbReference type="ChEBI" id="CHEBI:85445"/>
        <dbReference type="ChEBI" id="CHEBI:85448"/>
        <dbReference type="EC" id="2.1.1.63"/>
    </reaction>
</comment>
<dbReference type="HAMAP" id="MF_00772">
    <property type="entry name" value="OGT"/>
    <property type="match status" value="1"/>
</dbReference>
<dbReference type="InterPro" id="IPR023546">
    <property type="entry name" value="MGMT"/>
</dbReference>
<evidence type="ECO:0000256" key="2">
    <source>
        <dbReference type="ARBA" id="ARBA00022490"/>
    </source>
</evidence>
<dbReference type="InterPro" id="IPR036388">
    <property type="entry name" value="WH-like_DNA-bd_sf"/>
</dbReference>
<feature type="domain" description="Methylguanine DNA methyltransferase ribonuclease-like" evidence="10">
    <location>
        <begin position="16"/>
        <end position="74"/>
    </location>
</feature>
<dbReference type="Gene3D" id="3.30.160.70">
    <property type="entry name" value="Methylated DNA-protein cysteine methyltransferase domain"/>
    <property type="match status" value="1"/>
</dbReference>
<dbReference type="CDD" id="cd06445">
    <property type="entry name" value="ATase"/>
    <property type="match status" value="1"/>
</dbReference>
<comment type="catalytic activity">
    <reaction evidence="1 8">
        <text>a 4-O-methyl-thymidine in DNA + L-cysteinyl-[protein] = a thymidine in DNA + S-methyl-L-cysteinyl-[protein]</text>
        <dbReference type="Rhea" id="RHEA:53428"/>
        <dbReference type="Rhea" id="RHEA-COMP:10131"/>
        <dbReference type="Rhea" id="RHEA-COMP:10132"/>
        <dbReference type="Rhea" id="RHEA-COMP:13555"/>
        <dbReference type="Rhea" id="RHEA-COMP:13556"/>
        <dbReference type="ChEBI" id="CHEBI:29950"/>
        <dbReference type="ChEBI" id="CHEBI:82612"/>
        <dbReference type="ChEBI" id="CHEBI:137386"/>
        <dbReference type="ChEBI" id="CHEBI:137387"/>
        <dbReference type="EC" id="2.1.1.63"/>
    </reaction>
</comment>
<evidence type="ECO:0000256" key="5">
    <source>
        <dbReference type="ARBA" id="ARBA00022763"/>
    </source>
</evidence>
<dbReference type="Gene3D" id="1.10.10.10">
    <property type="entry name" value="Winged helix-like DNA-binding domain superfamily/Winged helix DNA-binding domain"/>
    <property type="match status" value="1"/>
</dbReference>
<evidence type="ECO:0000259" key="10">
    <source>
        <dbReference type="Pfam" id="PF02870"/>
    </source>
</evidence>
<evidence type="ECO:0000256" key="4">
    <source>
        <dbReference type="ARBA" id="ARBA00022679"/>
    </source>
</evidence>
<dbReference type="NCBIfam" id="TIGR00589">
    <property type="entry name" value="ogt"/>
    <property type="match status" value="1"/>
</dbReference>
<dbReference type="InterPro" id="IPR001497">
    <property type="entry name" value="MethylDNA_cys_MeTrfase_AS"/>
</dbReference>
<dbReference type="InterPro" id="IPR008332">
    <property type="entry name" value="MethylG_MeTrfase_N"/>
</dbReference>
<keyword evidence="2 8" id="KW-0963">Cytoplasm</keyword>
<reference evidence="11 12" key="1">
    <citation type="submission" date="2021-07" db="EMBL/GenBank/DDBJ databases">
        <title>Novel Helicobacter sp. Isolated from a dog.</title>
        <authorList>
            <person name="Rimbara E."/>
            <person name="Suzuki M."/>
        </authorList>
    </citation>
    <scope>NUCLEOTIDE SEQUENCE [LARGE SCALE GENOMIC DNA]</scope>
    <source>
        <strain evidence="12">NHP19-003</strain>
    </source>
</reference>
<feature type="domain" description="Methylated-DNA-[protein]-cysteine S-methyltransferase DNA binding" evidence="9">
    <location>
        <begin position="78"/>
        <end position="157"/>
    </location>
</feature>
<dbReference type="RefSeq" id="WP_221280159.1">
    <property type="nucleotide sequence ID" value="NZ_AP024814.1"/>
</dbReference>
<evidence type="ECO:0000256" key="6">
    <source>
        <dbReference type="ARBA" id="ARBA00023204"/>
    </source>
</evidence>
<comment type="similarity">
    <text evidence="8">Belongs to the MGMT family.</text>
</comment>
<feature type="active site" description="Nucleophile; methyl group acceptor" evidence="8">
    <location>
        <position position="129"/>
    </location>
</feature>
<comment type="miscellaneous">
    <text evidence="8">This enzyme catalyzes only one turnover and therefore is not strictly catalytic. According to one definition, an enzyme is a biocatalyst that acts repeatedly and over many reaction cycles.</text>
</comment>
<dbReference type="EMBL" id="AP024814">
    <property type="protein sequence ID" value="BCZ17114.1"/>
    <property type="molecule type" value="Genomic_DNA"/>
</dbReference>